<keyword evidence="8" id="KW-0812">Transmembrane</keyword>
<evidence type="ECO:0000256" key="1">
    <source>
        <dbReference type="ARBA" id="ARBA00004370"/>
    </source>
</evidence>
<comment type="subcellular location">
    <subcellularLocation>
        <location evidence="1">Membrane</location>
    </subcellularLocation>
</comment>
<evidence type="ECO:0000256" key="5">
    <source>
        <dbReference type="ARBA" id="ARBA00022825"/>
    </source>
</evidence>
<evidence type="ECO:0000313" key="11">
    <source>
        <dbReference type="Proteomes" id="UP001207408"/>
    </source>
</evidence>
<dbReference type="PIRSF" id="PIRSF001217">
    <property type="entry name" value="Protease_4_SppA"/>
    <property type="match status" value="1"/>
</dbReference>
<accession>A0AAE3SL68</accession>
<dbReference type="EMBL" id="JAPDPI010000045">
    <property type="protein sequence ID" value="MCW3807382.1"/>
    <property type="molecule type" value="Genomic_DNA"/>
</dbReference>
<dbReference type="AlphaFoldDB" id="A0AAE3SL68"/>
<evidence type="ECO:0000256" key="6">
    <source>
        <dbReference type="ARBA" id="ARBA00023136"/>
    </source>
</evidence>
<comment type="caution">
    <text evidence="10">The sequence shown here is derived from an EMBL/GenBank/DDBJ whole genome shotgun (WGS) entry which is preliminary data.</text>
</comment>
<comment type="similarity">
    <text evidence="2">Belongs to the peptidase S49 family.</text>
</comment>
<evidence type="ECO:0000256" key="8">
    <source>
        <dbReference type="SAM" id="Phobius"/>
    </source>
</evidence>
<sequence length="588" mass="64863">MAKFFKSLLLTIVGSIFTALFIVLLIFLIISGIASSSEKHVKIKENTLLTIDLNKVIKDRAVSDPLTELLGESPFGEPELGLNKILKNIEKASKDKNINGIYLECGSPMAGYATLGEIREALRSFKDSGKFVTAYAPSFSQKGYYVASVANEVYMPAQGSLDFKGISSQRTFFKGTLEKLGIEIQIFKYGKYKSAVEPFILDKMSDPAKEQTIAYTSSIWNNVAKDISASKGLSVDKLNQIADNGSMFVNSQLYLEAGLLSGIKYKDEVIEKLKEKTGTQEEDDIEQVTLSDYDYVYIPKETKGLIKDKIAVIYAEGDIDGTDDDGIKSEELSKTIRKARRDKSIKAVVLRVNSPGGSALGSDIIGREIDLCKKVKPVIVSMGDLAASGGYWISCTADTIVANPTTITGSIGVFGMIPNTKKLMNQKLGITFDGVKTNKFSDMPTITRPFNEDEKAIIQSSINSIYESFINRCAEGRSTTDEKIDEIGQGRVWSGENAMDINLVDVMGGLKTAIEIAREKAGLETYRIKELPEKLSPLEELFKDMKTETKAYITESFLGINYKELEIINKVKSIEPIQARLPYSININ</sequence>
<keyword evidence="6 8" id="KW-0472">Membrane</keyword>
<evidence type="ECO:0000256" key="4">
    <source>
        <dbReference type="ARBA" id="ARBA00022801"/>
    </source>
</evidence>
<protein>
    <submittedName>
        <fullName evidence="10">Signal peptide peptidase SppA</fullName>
    </submittedName>
</protein>
<dbReference type="NCBIfam" id="TIGR00705">
    <property type="entry name" value="SppA_67K"/>
    <property type="match status" value="1"/>
</dbReference>
<dbReference type="GO" id="GO:0006465">
    <property type="term" value="P:signal peptide processing"/>
    <property type="evidence" value="ECO:0007669"/>
    <property type="project" value="InterPro"/>
</dbReference>
<keyword evidence="3" id="KW-0645">Protease</keyword>
<reference evidence="10" key="1">
    <citation type="submission" date="2022-10" db="EMBL/GenBank/DDBJ databases">
        <authorList>
            <person name="Yu W.X."/>
        </authorList>
    </citation>
    <scope>NUCLEOTIDE SEQUENCE</scope>
    <source>
        <strain evidence="10">D04</strain>
    </source>
</reference>
<dbReference type="CDD" id="cd07018">
    <property type="entry name" value="S49_SppA_67K_type"/>
    <property type="match status" value="1"/>
</dbReference>
<dbReference type="Proteomes" id="UP001207408">
    <property type="component" value="Unassembled WGS sequence"/>
</dbReference>
<dbReference type="PANTHER" id="PTHR33209">
    <property type="entry name" value="PROTEASE 4"/>
    <property type="match status" value="1"/>
</dbReference>
<dbReference type="Pfam" id="PF01343">
    <property type="entry name" value="Peptidase_S49"/>
    <property type="match status" value="2"/>
</dbReference>
<feature type="domain" description="Peptidase S49" evidence="9">
    <location>
        <begin position="373"/>
        <end position="523"/>
    </location>
</feature>
<dbReference type="GO" id="GO:0016020">
    <property type="term" value="C:membrane"/>
    <property type="evidence" value="ECO:0007669"/>
    <property type="project" value="UniProtKB-SubCell"/>
</dbReference>
<dbReference type="InterPro" id="IPR004634">
    <property type="entry name" value="Pept_S49_pIV"/>
</dbReference>
<keyword evidence="8" id="KW-1133">Transmembrane helix</keyword>
<feature type="active site" description="Proton donor/acceptor" evidence="7">
    <location>
        <position position="193"/>
    </location>
</feature>
<proteinExistence type="inferred from homology"/>
<evidence type="ECO:0000256" key="7">
    <source>
        <dbReference type="PIRSR" id="PIRSR001217-1"/>
    </source>
</evidence>
<dbReference type="InterPro" id="IPR002142">
    <property type="entry name" value="Peptidase_S49"/>
</dbReference>
<gene>
    <name evidence="10" type="primary">sppA</name>
    <name evidence="10" type="ORF">OM074_17240</name>
</gene>
<dbReference type="GO" id="GO:0008236">
    <property type="term" value="F:serine-type peptidase activity"/>
    <property type="evidence" value="ECO:0007669"/>
    <property type="project" value="UniProtKB-KW"/>
</dbReference>
<dbReference type="Gene3D" id="3.90.226.10">
    <property type="entry name" value="2-enoyl-CoA Hydratase, Chain A, domain 1"/>
    <property type="match status" value="3"/>
</dbReference>
<evidence type="ECO:0000313" key="10">
    <source>
        <dbReference type="EMBL" id="MCW3807382.1"/>
    </source>
</evidence>
<dbReference type="NCBIfam" id="TIGR00706">
    <property type="entry name" value="SppA_dom"/>
    <property type="match status" value="1"/>
</dbReference>
<dbReference type="InterPro" id="IPR029045">
    <property type="entry name" value="ClpP/crotonase-like_dom_sf"/>
</dbReference>
<dbReference type="InterPro" id="IPR047217">
    <property type="entry name" value="S49_SppA_67K_type_N"/>
</dbReference>
<keyword evidence="5" id="KW-0720">Serine protease</keyword>
<dbReference type="InterPro" id="IPR004635">
    <property type="entry name" value="Pept_S49_SppA"/>
</dbReference>
<dbReference type="Gene3D" id="6.20.330.10">
    <property type="match status" value="1"/>
</dbReference>
<dbReference type="SUPFAM" id="SSF52096">
    <property type="entry name" value="ClpP/crotonase"/>
    <property type="match status" value="2"/>
</dbReference>
<evidence type="ECO:0000256" key="2">
    <source>
        <dbReference type="ARBA" id="ARBA00008683"/>
    </source>
</evidence>
<dbReference type="PANTHER" id="PTHR33209:SF1">
    <property type="entry name" value="PEPTIDASE S49 DOMAIN-CONTAINING PROTEIN"/>
    <property type="match status" value="1"/>
</dbReference>
<dbReference type="RefSeq" id="WP_301201740.1">
    <property type="nucleotide sequence ID" value="NZ_JAPDPI010000045.1"/>
</dbReference>
<feature type="domain" description="Peptidase S49" evidence="9">
    <location>
        <begin position="125"/>
        <end position="277"/>
    </location>
</feature>
<dbReference type="CDD" id="cd07023">
    <property type="entry name" value="S49_Sppa_N_C"/>
    <property type="match status" value="1"/>
</dbReference>
<feature type="transmembrane region" description="Helical" evidence="8">
    <location>
        <begin position="7"/>
        <end position="34"/>
    </location>
</feature>
<keyword evidence="11" id="KW-1185">Reference proteome</keyword>
<name>A0AAE3SL68_9BACT</name>
<feature type="active site" description="Nucleophile" evidence="7">
    <location>
        <position position="388"/>
    </location>
</feature>
<dbReference type="InterPro" id="IPR047272">
    <property type="entry name" value="S49_SppA_C"/>
</dbReference>
<evidence type="ECO:0000256" key="3">
    <source>
        <dbReference type="ARBA" id="ARBA00022670"/>
    </source>
</evidence>
<keyword evidence="4" id="KW-0378">Hydrolase</keyword>
<organism evidence="10 11">
    <name type="scientific">Plebeiibacterium marinum</name>
    <dbReference type="NCBI Taxonomy" id="2992111"/>
    <lineage>
        <taxon>Bacteria</taxon>
        <taxon>Pseudomonadati</taxon>
        <taxon>Bacteroidota</taxon>
        <taxon>Bacteroidia</taxon>
        <taxon>Marinilabiliales</taxon>
        <taxon>Marinilabiliaceae</taxon>
        <taxon>Plebeiibacterium</taxon>
    </lineage>
</organism>
<evidence type="ECO:0000259" key="9">
    <source>
        <dbReference type="Pfam" id="PF01343"/>
    </source>
</evidence>